<gene>
    <name evidence="2" type="ORF">A8709_05155</name>
</gene>
<dbReference type="RefSeq" id="WP_065857801.1">
    <property type="nucleotide sequence ID" value="NZ_LYPC01000028.1"/>
</dbReference>
<name>A0A1C0ZSM7_9BACL</name>
<reference evidence="3" key="1">
    <citation type="submission" date="2016-05" db="EMBL/GenBank/DDBJ databases">
        <title>Paenibacillus oryzae. sp. nov., isolated from the rice root.</title>
        <authorList>
            <person name="Zhang J."/>
            <person name="Zhang X."/>
        </authorList>
    </citation>
    <scope>NUCLEOTIDE SEQUENCE [LARGE SCALE GENOMIC DNA]</scope>
    <source>
        <strain evidence="3">KCTC13222</strain>
    </source>
</reference>
<feature type="domain" description="WYL" evidence="1">
    <location>
        <begin position="84"/>
        <end position="150"/>
    </location>
</feature>
<dbReference type="EMBL" id="LYPC01000028">
    <property type="protein sequence ID" value="OCT11085.1"/>
    <property type="molecule type" value="Genomic_DNA"/>
</dbReference>
<dbReference type="AlphaFoldDB" id="A0A1C0ZSM7"/>
<evidence type="ECO:0000313" key="2">
    <source>
        <dbReference type="EMBL" id="OCT11085.1"/>
    </source>
</evidence>
<keyword evidence="3" id="KW-1185">Reference proteome</keyword>
<comment type="caution">
    <text evidence="2">The sequence shown here is derived from an EMBL/GenBank/DDBJ whole genome shotgun (WGS) entry which is preliminary data.</text>
</comment>
<protein>
    <recommendedName>
        <fullName evidence="1">WYL domain-containing protein</fullName>
    </recommendedName>
</protein>
<evidence type="ECO:0000313" key="3">
    <source>
        <dbReference type="Proteomes" id="UP000093309"/>
    </source>
</evidence>
<organism evidence="2 3">
    <name type="scientific">Paenibacillus pectinilyticus</name>
    <dbReference type="NCBI Taxonomy" id="512399"/>
    <lineage>
        <taxon>Bacteria</taxon>
        <taxon>Bacillati</taxon>
        <taxon>Bacillota</taxon>
        <taxon>Bacilli</taxon>
        <taxon>Bacillales</taxon>
        <taxon>Paenibacillaceae</taxon>
        <taxon>Paenibacillus</taxon>
    </lineage>
</organism>
<dbReference type="PROSITE" id="PS52050">
    <property type="entry name" value="WYL"/>
    <property type="match status" value="1"/>
</dbReference>
<dbReference type="OrthoDB" id="2858389at2"/>
<evidence type="ECO:0000259" key="1">
    <source>
        <dbReference type="Pfam" id="PF13280"/>
    </source>
</evidence>
<sequence length="277" mass="32368">MNLFEKIFNYQIISRLEDSGTFMVTSHERAWLKTMLTHPAADEAFTVDTLDTLRSILEQDAMMDISDHLIEKARSREKQVYHPLLRSLRRLITDKSAIRLTYEIKGGRIQSDRSGLPYKLEYSMIKREWYLLWYQLRNHTFMSTRLDKIAFVSAEPLQTLDVDSILLKIKKTLDSRKGEAVLEVVPTYNRELSRILYALSSFEKDVAYDEENDIYRVKVCLLGDEMEYLLSKIRFLGKRVRVIEGDYMKRRMLESATKALGRYGVSVVGEEKLEGSI</sequence>
<dbReference type="Pfam" id="PF13280">
    <property type="entry name" value="WYL"/>
    <property type="match status" value="1"/>
</dbReference>
<dbReference type="InterPro" id="IPR026881">
    <property type="entry name" value="WYL_dom"/>
</dbReference>
<dbReference type="Proteomes" id="UP000093309">
    <property type="component" value="Unassembled WGS sequence"/>
</dbReference>
<proteinExistence type="predicted"/>
<dbReference type="STRING" id="512399.A8709_05155"/>
<accession>A0A1C0ZSM7</accession>